<dbReference type="PROSITE" id="PS50026">
    <property type="entry name" value="EGF_3"/>
    <property type="match status" value="1"/>
</dbReference>
<dbReference type="WBParaSite" id="maker-uti_cns_0013829-snap-gene-0.2-mRNA-1">
    <property type="protein sequence ID" value="maker-uti_cns_0013829-snap-gene-0.2-mRNA-1"/>
    <property type="gene ID" value="maker-uti_cns_0013829-snap-gene-0.2"/>
</dbReference>
<evidence type="ECO:0000313" key="10">
    <source>
        <dbReference type="Proteomes" id="UP000095280"/>
    </source>
</evidence>
<dbReference type="Proteomes" id="UP000095280">
    <property type="component" value="Unplaced"/>
</dbReference>
<dbReference type="InterPro" id="IPR001846">
    <property type="entry name" value="VWF_type-D"/>
</dbReference>
<protein>
    <submittedName>
        <fullName evidence="11">EGF-like domain-containing protein</fullName>
    </submittedName>
</protein>
<dbReference type="InterPro" id="IPR001594">
    <property type="entry name" value="Palmitoyltrfase_DHHC"/>
</dbReference>
<feature type="domain" description="EGF-like" evidence="9">
    <location>
        <begin position="982"/>
        <end position="1017"/>
    </location>
</feature>
<keyword evidence="2" id="KW-0808">Transferase</keyword>
<evidence type="ECO:0000313" key="11">
    <source>
        <dbReference type="WBParaSite" id="maker-uti_cns_0013829-snap-gene-0.2-mRNA-1"/>
    </source>
</evidence>
<evidence type="ECO:0000256" key="2">
    <source>
        <dbReference type="ARBA" id="ARBA00022679"/>
    </source>
</evidence>
<feature type="transmembrane region" description="Helical" evidence="8">
    <location>
        <begin position="699"/>
        <end position="717"/>
    </location>
</feature>
<dbReference type="Pfam" id="PF01529">
    <property type="entry name" value="DHHC"/>
    <property type="match status" value="1"/>
</dbReference>
<evidence type="ECO:0000256" key="7">
    <source>
        <dbReference type="PROSITE-ProRule" id="PRU00076"/>
    </source>
</evidence>
<evidence type="ECO:0000259" key="9">
    <source>
        <dbReference type="PROSITE" id="PS50026"/>
    </source>
</evidence>
<name>A0A1I8ILU9_9PLAT</name>
<feature type="transmembrane region" description="Helical" evidence="8">
    <location>
        <begin position="559"/>
        <end position="581"/>
    </location>
</feature>
<dbReference type="InterPro" id="IPR039859">
    <property type="entry name" value="PFA4/ZDH16/20/ERF2-like"/>
</dbReference>
<dbReference type="Pfam" id="PF08742">
    <property type="entry name" value="C8"/>
    <property type="match status" value="1"/>
</dbReference>
<proteinExistence type="predicted"/>
<keyword evidence="7" id="KW-1015">Disulfide bond</keyword>
<comment type="subcellular location">
    <subcellularLocation>
        <location evidence="1">Membrane</location>
        <topology evidence="1">Multi-pass membrane protein</topology>
    </subcellularLocation>
</comment>
<dbReference type="GO" id="GO:0016409">
    <property type="term" value="F:palmitoyltransferase activity"/>
    <property type="evidence" value="ECO:0007669"/>
    <property type="project" value="InterPro"/>
</dbReference>
<keyword evidence="6" id="KW-0012">Acyltransferase</keyword>
<comment type="caution">
    <text evidence="7">Lacks conserved residue(s) required for the propagation of feature annotation.</text>
</comment>
<reference evidence="11" key="1">
    <citation type="submission" date="2016-11" db="UniProtKB">
        <authorList>
            <consortium name="WormBaseParasite"/>
        </authorList>
    </citation>
    <scope>IDENTIFICATION</scope>
</reference>
<accession>A0A1I8ILU9</accession>
<evidence type="ECO:0000256" key="8">
    <source>
        <dbReference type="SAM" id="Phobius"/>
    </source>
</evidence>
<keyword evidence="7" id="KW-0245">EGF-like domain</keyword>
<evidence type="ECO:0000256" key="5">
    <source>
        <dbReference type="ARBA" id="ARBA00023136"/>
    </source>
</evidence>
<evidence type="ECO:0000256" key="6">
    <source>
        <dbReference type="ARBA" id="ARBA00023315"/>
    </source>
</evidence>
<dbReference type="PANTHER" id="PTHR12246">
    <property type="entry name" value="PALMITOYLTRANSFERASE ZDHHC16"/>
    <property type="match status" value="1"/>
</dbReference>
<dbReference type="PROSITE" id="PS50216">
    <property type="entry name" value="DHHC"/>
    <property type="match status" value="1"/>
</dbReference>
<keyword evidence="3 8" id="KW-0812">Transmembrane</keyword>
<keyword evidence="4 8" id="KW-1133">Transmembrane helix</keyword>
<keyword evidence="10" id="KW-1185">Reference proteome</keyword>
<dbReference type="SMART" id="SM00832">
    <property type="entry name" value="C8"/>
    <property type="match status" value="1"/>
</dbReference>
<dbReference type="InterPro" id="IPR000742">
    <property type="entry name" value="EGF"/>
</dbReference>
<organism evidence="10 11">
    <name type="scientific">Macrostomum lignano</name>
    <dbReference type="NCBI Taxonomy" id="282301"/>
    <lineage>
        <taxon>Eukaryota</taxon>
        <taxon>Metazoa</taxon>
        <taxon>Spiralia</taxon>
        <taxon>Lophotrochozoa</taxon>
        <taxon>Platyhelminthes</taxon>
        <taxon>Rhabditophora</taxon>
        <taxon>Macrostomorpha</taxon>
        <taxon>Macrostomida</taxon>
        <taxon>Macrostomidae</taxon>
        <taxon>Macrostomum</taxon>
    </lineage>
</organism>
<dbReference type="InterPro" id="IPR014853">
    <property type="entry name" value="VWF/SSPO/ZAN-like_Cys-rich_dom"/>
</dbReference>
<keyword evidence="5 8" id="KW-0472">Membrane</keyword>
<evidence type="ECO:0000256" key="1">
    <source>
        <dbReference type="ARBA" id="ARBA00004141"/>
    </source>
</evidence>
<evidence type="ECO:0000256" key="3">
    <source>
        <dbReference type="ARBA" id="ARBA00022692"/>
    </source>
</evidence>
<dbReference type="GO" id="GO:0016020">
    <property type="term" value="C:membrane"/>
    <property type="evidence" value="ECO:0007669"/>
    <property type="project" value="UniProtKB-SubCell"/>
</dbReference>
<feature type="disulfide bond" evidence="7">
    <location>
        <begin position="1007"/>
        <end position="1016"/>
    </location>
</feature>
<dbReference type="Pfam" id="PF00094">
    <property type="entry name" value="VWD"/>
    <property type="match status" value="1"/>
</dbReference>
<dbReference type="Gene3D" id="2.10.25.10">
    <property type="entry name" value="Laminin"/>
    <property type="match status" value="1"/>
</dbReference>
<evidence type="ECO:0000256" key="4">
    <source>
        <dbReference type="ARBA" id="ARBA00022989"/>
    </source>
</evidence>
<dbReference type="PROSITE" id="PS00022">
    <property type="entry name" value="EGF_1"/>
    <property type="match status" value="1"/>
</dbReference>
<sequence>ELSVFELLQQPADSSFKAPQQPLHRCQSGSRCLADLPTVAAVAPAAAGAAASFSTPGRRLSVRTGRPPQAEADVELGRETGRELGIGLEYLSEIGGRQTVQLAVRQRSDGEAAATGGRTGRTVSGCTSGQLAKCVAGSEDGKQRLALVQHLETAAAMATGLPGHKVQAGQQLAPVQDDVTRRTRSMSMPLVRAQLCWKNSSSRFRSGAGIWWNRANSLTRIRCAWYLALPLYSRWMMAATLPKMLAYIRLPIIITKMLNTFSEFVLGDMLPKPTEVRLEKMKYSAAHLIGQCMQPANQLFIRLLQIPDGVPDAGQPVSCQGEGGGEQHQHCRAVLRVAIELPGHPDQAEQPCGFEQTDKGGCLGSGRFKRRIVQNDRLALSRAVAMPLTMLLVLVRMKTVARSQGQHAQDMSSKLSTLPSFLRSTESTCVSSAVSDSAVVAASAASIEAATAVASLDVAVLAELGQATESPVVNKDILRCYVASTYRHCGYPVLSRLLLGRFNVRLVDHFLVARLRFLPATVEAERFSLLVPLEADRILLAPLEAERFRLAGRARLRGVEAVLALIVFYHIFFGMFVWAYIQTILTKPSLVPSKFKLSQTDLANIQIVEGNESESSSRRQDYLLGVIAERHLPVYTRGSGGSNGGNSGSTSQGRFIRLCDPCQLIKPDRAHHCSTCGVCLLKMDHHCPWVNNCVGLHNYKYFLLFLVYGALYCFYVGGSSANSRAPILESGPDYRAFDLGFKRNFRQVFGNRWQLWPLPVKSWLADGVNWEQRIGSPSWDQRPPSAVSANRALYLMRLLRRLPPLSTLSLAPELETRRLDSEPPLFALSAGPLEAALPLPPARLTLPSASAGFGLLLLALLVLQQLGSASSTAADVKLKETPITGRSGWCIVTLQRREEKNSSCGNMVEMTMEGLTIDKSSVPILTDAALANRTTHEKRQLSLQTYIRDFAYSKATPNCTFYKLTNIEKTQCCVGYDGSNCQTVVCFVDRGGCLNGGKCVKPNVCQCATNYLGTNCDEDLNAIKNNPNEQYCYSDDACLTKKTGFGSSRVAFGRCCSDGTGSFGYQKGCMSCKTSTVAKNNTGVEVVPFDTCVSYGPNSYRTFDGLTFEYQGRCTYLLAGSTNPTMKWWCTITLLNCDKFETCRKQITMRFDDINQYVALGYNVQVFKLSGTTGATTLTANVTLEENSEPNEWNGVKVERKGVNVYLTVRSIGVKLKASAATTMATRTNDFGSAPNPAAFGNQWKSESCQDIANVPIHCESPEDQAAAEGDCRPINNVFFQCHSKISPTQVVKRCVQDMCILKKKGETSDSAKSSVLCSHLSAYSYQCSLEGICIDWRGSTMCRE</sequence>